<dbReference type="GO" id="GO:0050334">
    <property type="term" value="F:thiaminase activity"/>
    <property type="evidence" value="ECO:0007669"/>
    <property type="project" value="UniProtKB-EC"/>
</dbReference>
<dbReference type="PANTHER" id="PTHR43198">
    <property type="entry name" value="BIFUNCTIONAL TH2 PROTEIN"/>
    <property type="match status" value="1"/>
</dbReference>
<comment type="caution">
    <text evidence="3">The sequence shown here is derived from an EMBL/GenBank/DDBJ whole genome shotgun (WGS) entry which is preliminary data.</text>
</comment>
<organism evidence="3 4">
    <name type="scientific">Brevibacterium ravenspurgense</name>
    <dbReference type="NCBI Taxonomy" id="479117"/>
    <lineage>
        <taxon>Bacteria</taxon>
        <taxon>Bacillati</taxon>
        <taxon>Actinomycetota</taxon>
        <taxon>Actinomycetes</taxon>
        <taxon>Micrococcales</taxon>
        <taxon>Brevibacteriaceae</taxon>
        <taxon>Brevibacterium</taxon>
    </lineage>
</organism>
<dbReference type="EMBL" id="LQQC01000008">
    <property type="protein sequence ID" value="KXZ58867.1"/>
    <property type="molecule type" value="Genomic_DNA"/>
</dbReference>
<dbReference type="EC" id="3.5.99.2" evidence="3"/>
<dbReference type="GO" id="GO:0005829">
    <property type="term" value="C:cytosol"/>
    <property type="evidence" value="ECO:0007669"/>
    <property type="project" value="TreeGrafter"/>
</dbReference>
<evidence type="ECO:0000313" key="3">
    <source>
        <dbReference type="EMBL" id="KXZ58867.1"/>
    </source>
</evidence>
<keyword evidence="3" id="KW-0378">Hydrolase</keyword>
<sequence>MSEFIAGPHSRELWEHVEPIIKDIEALPFIEQLSDGSLDPKVFVHYLLQDEVYLDGYGRAMAQLSSKSSRNDDMEFWAGATSEAVVAENELHEAVFADEVFAPLVKEIQQETAGTRGLRHGERGSDEGRDAEAVIASPTSLGYVSFLMATAALRPYQVGVAGVLPCFWVYAHIGKVLMKKAGSNLEGHPFASWITMYDSPEFDESTRGAVAILEREMEQATPALRAEMKAVFEQASLYELHFWASAHVYEDWTTPMP</sequence>
<dbReference type="AlphaFoldDB" id="A0A150H9S9"/>
<evidence type="ECO:0000256" key="1">
    <source>
        <dbReference type="ARBA" id="ARBA00004948"/>
    </source>
</evidence>
<proteinExistence type="predicted"/>
<dbReference type="RefSeq" id="WP_062020401.1">
    <property type="nucleotide sequence ID" value="NZ_LQQC01000008.1"/>
</dbReference>
<gene>
    <name evidence="3" type="primary">tenA_1</name>
    <name evidence="3" type="ORF">Bravens_00739</name>
</gene>
<feature type="domain" description="Thiaminase-2/PQQC" evidence="2">
    <location>
        <begin position="15"/>
        <end position="93"/>
    </location>
</feature>
<dbReference type="PATRIC" id="fig|479117.4.peg.739"/>
<name>A0A150H9S9_9MICO</name>
<dbReference type="CDD" id="cd19365">
    <property type="entry name" value="TenA_C-like"/>
    <property type="match status" value="1"/>
</dbReference>
<dbReference type="InterPro" id="IPR004305">
    <property type="entry name" value="Thiaminase-2/PQQC"/>
</dbReference>
<dbReference type="Pfam" id="PF03070">
    <property type="entry name" value="TENA_THI-4"/>
    <property type="match status" value="2"/>
</dbReference>
<dbReference type="PANTHER" id="PTHR43198:SF2">
    <property type="entry name" value="SI:CH1073-67J19.1-RELATED"/>
    <property type="match status" value="1"/>
</dbReference>
<dbReference type="InterPro" id="IPR050967">
    <property type="entry name" value="Thiamine_Salvage_TenA"/>
</dbReference>
<dbReference type="Gene3D" id="1.20.910.10">
    <property type="entry name" value="Heme oxygenase-like"/>
    <property type="match status" value="1"/>
</dbReference>
<evidence type="ECO:0000259" key="2">
    <source>
        <dbReference type="Pfam" id="PF03070"/>
    </source>
</evidence>
<feature type="domain" description="Thiaminase-2/PQQC" evidence="2">
    <location>
        <begin position="137"/>
        <end position="246"/>
    </location>
</feature>
<dbReference type="InterPro" id="IPR016084">
    <property type="entry name" value="Haem_Oase-like_multi-hlx"/>
</dbReference>
<dbReference type="SUPFAM" id="SSF48613">
    <property type="entry name" value="Heme oxygenase-like"/>
    <property type="match status" value="1"/>
</dbReference>
<accession>A0A150H9S9</accession>
<reference evidence="3 4" key="1">
    <citation type="submission" date="2016-01" db="EMBL/GenBank/DDBJ databases">
        <title>Use of Whole Genome Sequencing to ascertain that Brevibacterium massiliense (Roux, Raoult 2009) is a later heterotypic synonym of Brevibacterium ravenspurgense (Mages 2008).</title>
        <authorList>
            <person name="Bernier A.-M."/>
            <person name="Burdz T."/>
            <person name="Huynh C."/>
            <person name="Pachecho A.L."/>
            <person name="Wiebe D."/>
            <person name="Bonner C."/>
            <person name="Bernard K."/>
        </authorList>
    </citation>
    <scope>NUCLEOTIDE SEQUENCE [LARGE SCALE GENOMIC DNA]</scope>
    <source>
        <strain evidence="3 4">CCUG56047</strain>
    </source>
</reference>
<evidence type="ECO:0000313" key="4">
    <source>
        <dbReference type="Proteomes" id="UP000243589"/>
    </source>
</evidence>
<protein>
    <submittedName>
        <fullName evidence="3">Putative thiaminase-2</fullName>
        <ecNumber evidence="3">3.5.99.2</ecNumber>
    </submittedName>
</protein>
<comment type="pathway">
    <text evidence="1">Cofactor biosynthesis; thiamine diphosphate biosynthesis.</text>
</comment>
<dbReference type="Proteomes" id="UP000243589">
    <property type="component" value="Unassembled WGS sequence"/>
</dbReference>
<keyword evidence="4" id="KW-1185">Reference proteome</keyword>